<evidence type="ECO:0000256" key="9">
    <source>
        <dbReference type="ARBA" id="ARBA00023235"/>
    </source>
</evidence>
<dbReference type="PROSITE" id="PS51199">
    <property type="entry name" value="SF4_HELICASE"/>
    <property type="match status" value="1"/>
</dbReference>
<dbReference type="EC" id="5.6.2.3" evidence="10"/>
<name>A0AAV5NAP3_9PROT</name>
<keyword evidence="2" id="KW-0639">Primosome</keyword>
<keyword evidence="8" id="KW-0238">DNA-binding</keyword>
<dbReference type="GO" id="GO:0005829">
    <property type="term" value="C:cytosol"/>
    <property type="evidence" value="ECO:0007669"/>
    <property type="project" value="TreeGrafter"/>
</dbReference>
<evidence type="ECO:0000256" key="8">
    <source>
        <dbReference type="ARBA" id="ARBA00023125"/>
    </source>
</evidence>
<evidence type="ECO:0000313" key="13">
    <source>
        <dbReference type="EMBL" id="GLQ61567.1"/>
    </source>
</evidence>
<evidence type="ECO:0000256" key="2">
    <source>
        <dbReference type="ARBA" id="ARBA00022515"/>
    </source>
</evidence>
<organism evidence="13 14">
    <name type="scientific">Gluconobacter cerinus</name>
    <dbReference type="NCBI Taxonomy" id="38307"/>
    <lineage>
        <taxon>Bacteria</taxon>
        <taxon>Pseudomonadati</taxon>
        <taxon>Pseudomonadota</taxon>
        <taxon>Alphaproteobacteria</taxon>
        <taxon>Acetobacterales</taxon>
        <taxon>Acetobacteraceae</taxon>
        <taxon>Gluconobacter</taxon>
    </lineage>
</organism>
<dbReference type="Pfam" id="PF00772">
    <property type="entry name" value="DnaB"/>
    <property type="match status" value="1"/>
</dbReference>
<dbReference type="EMBL" id="BSNU01000001">
    <property type="protein sequence ID" value="GLQ61567.1"/>
    <property type="molecule type" value="Genomic_DNA"/>
</dbReference>
<dbReference type="GO" id="GO:1990077">
    <property type="term" value="C:primosome complex"/>
    <property type="evidence" value="ECO:0007669"/>
    <property type="project" value="UniProtKB-KW"/>
</dbReference>
<keyword evidence="7" id="KW-0067">ATP-binding</keyword>
<feature type="domain" description="SF4 helicase" evidence="12">
    <location>
        <begin position="191"/>
        <end position="502"/>
    </location>
</feature>
<dbReference type="SUPFAM" id="SSF52540">
    <property type="entry name" value="P-loop containing nucleoside triphosphate hydrolases"/>
    <property type="match status" value="1"/>
</dbReference>
<dbReference type="InterPro" id="IPR027417">
    <property type="entry name" value="P-loop_NTPase"/>
</dbReference>
<evidence type="ECO:0000256" key="5">
    <source>
        <dbReference type="ARBA" id="ARBA00022801"/>
    </source>
</evidence>
<evidence type="ECO:0000256" key="11">
    <source>
        <dbReference type="ARBA" id="ARBA00048954"/>
    </source>
</evidence>
<gene>
    <name evidence="13" type="primary">dnaB</name>
    <name evidence="13" type="ORF">GCM10007867_04120</name>
</gene>
<comment type="catalytic activity">
    <reaction evidence="11">
        <text>ATP + H2O = ADP + phosphate + H(+)</text>
        <dbReference type="Rhea" id="RHEA:13065"/>
        <dbReference type="ChEBI" id="CHEBI:15377"/>
        <dbReference type="ChEBI" id="CHEBI:15378"/>
        <dbReference type="ChEBI" id="CHEBI:30616"/>
        <dbReference type="ChEBI" id="CHEBI:43474"/>
        <dbReference type="ChEBI" id="CHEBI:456216"/>
        <dbReference type="EC" id="5.6.2.3"/>
    </reaction>
</comment>
<proteinExistence type="inferred from homology"/>
<evidence type="ECO:0000256" key="7">
    <source>
        <dbReference type="ARBA" id="ARBA00022840"/>
    </source>
</evidence>
<dbReference type="InterPro" id="IPR007693">
    <property type="entry name" value="DNA_helicase_DnaB-like_N"/>
</dbReference>
<dbReference type="InterPro" id="IPR036185">
    <property type="entry name" value="DNA_heli_DnaB-like_N_sf"/>
</dbReference>
<dbReference type="GO" id="GO:0016787">
    <property type="term" value="F:hydrolase activity"/>
    <property type="evidence" value="ECO:0007669"/>
    <property type="project" value="UniProtKB-KW"/>
</dbReference>
<evidence type="ECO:0000313" key="14">
    <source>
        <dbReference type="Proteomes" id="UP001156614"/>
    </source>
</evidence>
<dbReference type="CDD" id="cd00984">
    <property type="entry name" value="DnaB_C"/>
    <property type="match status" value="1"/>
</dbReference>
<dbReference type="InterPro" id="IPR019889">
    <property type="entry name" value="DNA_helicase_DnaB-like_phg"/>
</dbReference>
<keyword evidence="3" id="KW-0235">DNA replication</keyword>
<dbReference type="GO" id="GO:0006269">
    <property type="term" value="P:DNA replication, synthesis of primer"/>
    <property type="evidence" value="ECO:0007669"/>
    <property type="project" value="UniProtKB-KW"/>
</dbReference>
<keyword evidence="6 13" id="KW-0347">Helicase</keyword>
<dbReference type="GO" id="GO:0005524">
    <property type="term" value="F:ATP binding"/>
    <property type="evidence" value="ECO:0007669"/>
    <property type="project" value="UniProtKB-KW"/>
</dbReference>
<dbReference type="PANTHER" id="PTHR30153">
    <property type="entry name" value="REPLICATIVE DNA HELICASE DNAB"/>
    <property type="match status" value="1"/>
</dbReference>
<dbReference type="GO" id="GO:0043139">
    <property type="term" value="F:5'-3' DNA helicase activity"/>
    <property type="evidence" value="ECO:0007669"/>
    <property type="project" value="UniProtKB-EC"/>
</dbReference>
<sequence length="514" mass="57629">MSGDFNPGLFGGAMRSVPNNTSCECALLGSVLMQSKKTMEAVEEILRPEHFYDRLNGVIYEKALMIYNEGRTVDPFTIIRHFEHPDLDLWGEVDPKVYISKLAAAYVSDRLAYDYAREIRETAMRRDLMALCQQTSDACCKPEDQKAEEILEGHEAALMHLASGNTETQPNVTFHEALCTAVTKAKEAVARGSALAGLSWGYKSLDRLTNGLVGGNMYVLGARPAMGKTSLGLGIGLRIASNGARVLFWSGEMTADQLGARGGAAKSGLNLRSVFSGRRWDVPEEAMTGEQPPLEDWQWAALNRACDAAYHLALETDTRGGLSVAMLRSRARRMKRSKKGLDAIVLDYVQLMRGSPRVRGRLRYEEMTEISNELKVLAKELDVPVIVLAQLNRESEKRENKRPQMQDLRDTGALEQDADVIGLIHREHYYLKKEASSGELTRRDRESPEQFSLRCQEFNDRLDKARGRGDVHIVKNRHGPEGRCRMLFDDETTWFRDESEDPRSPAWGRELASA</sequence>
<dbReference type="Proteomes" id="UP001156614">
    <property type="component" value="Unassembled WGS sequence"/>
</dbReference>
<comment type="similarity">
    <text evidence="1">Belongs to the helicase family. DnaB subfamily.</text>
</comment>
<evidence type="ECO:0000259" key="12">
    <source>
        <dbReference type="PROSITE" id="PS51199"/>
    </source>
</evidence>
<keyword evidence="5" id="KW-0378">Hydrolase</keyword>
<dbReference type="AlphaFoldDB" id="A0AAV5NAP3"/>
<keyword evidence="4" id="KW-0547">Nucleotide-binding</keyword>
<keyword evidence="9" id="KW-0413">Isomerase</keyword>
<dbReference type="InterPro" id="IPR016136">
    <property type="entry name" value="DNA_helicase_N/primase_C"/>
</dbReference>
<dbReference type="RefSeq" id="WP_099212596.1">
    <property type="nucleotide sequence ID" value="NZ_BEWM01000003.1"/>
</dbReference>
<dbReference type="Pfam" id="PF03796">
    <property type="entry name" value="DnaB_C"/>
    <property type="match status" value="1"/>
</dbReference>
<evidence type="ECO:0000256" key="3">
    <source>
        <dbReference type="ARBA" id="ARBA00022705"/>
    </source>
</evidence>
<dbReference type="SUPFAM" id="SSF48024">
    <property type="entry name" value="N-terminal domain of DnaB helicase"/>
    <property type="match status" value="1"/>
</dbReference>
<dbReference type="Gene3D" id="3.40.50.300">
    <property type="entry name" value="P-loop containing nucleotide triphosphate hydrolases"/>
    <property type="match status" value="1"/>
</dbReference>
<comment type="caution">
    <text evidence="13">The sequence shown here is derived from an EMBL/GenBank/DDBJ whole genome shotgun (WGS) entry which is preliminary data.</text>
</comment>
<accession>A0AAV5NAP3</accession>
<dbReference type="Gene3D" id="1.10.860.10">
    <property type="entry name" value="DNAb Helicase, Chain A"/>
    <property type="match status" value="1"/>
</dbReference>
<evidence type="ECO:0000256" key="1">
    <source>
        <dbReference type="ARBA" id="ARBA00008428"/>
    </source>
</evidence>
<evidence type="ECO:0000256" key="10">
    <source>
        <dbReference type="ARBA" id="ARBA00044969"/>
    </source>
</evidence>
<evidence type="ECO:0000256" key="6">
    <source>
        <dbReference type="ARBA" id="ARBA00022806"/>
    </source>
</evidence>
<dbReference type="InterPro" id="IPR007694">
    <property type="entry name" value="DNA_helicase_DnaB-like_C"/>
</dbReference>
<protein>
    <recommendedName>
        <fullName evidence="10">DNA 5'-3' helicase</fullName>
        <ecNumber evidence="10">5.6.2.3</ecNumber>
    </recommendedName>
</protein>
<dbReference type="GO" id="GO:0003677">
    <property type="term" value="F:DNA binding"/>
    <property type="evidence" value="ECO:0007669"/>
    <property type="project" value="UniProtKB-KW"/>
</dbReference>
<evidence type="ECO:0000256" key="4">
    <source>
        <dbReference type="ARBA" id="ARBA00022741"/>
    </source>
</evidence>
<dbReference type="NCBIfam" id="TIGR03600">
    <property type="entry name" value="phage_DnaB"/>
    <property type="match status" value="1"/>
</dbReference>
<reference evidence="14" key="1">
    <citation type="journal article" date="2019" name="Int. J. Syst. Evol. Microbiol.">
        <title>The Global Catalogue of Microorganisms (GCM) 10K type strain sequencing project: providing services to taxonomists for standard genome sequencing and annotation.</title>
        <authorList>
            <consortium name="The Broad Institute Genomics Platform"/>
            <consortium name="The Broad Institute Genome Sequencing Center for Infectious Disease"/>
            <person name="Wu L."/>
            <person name="Ma J."/>
        </authorList>
    </citation>
    <scope>NUCLEOTIDE SEQUENCE [LARGE SCALE GENOMIC DNA]</scope>
    <source>
        <strain evidence="14">NBRC 3267</strain>
    </source>
</reference>
<keyword evidence="14" id="KW-1185">Reference proteome</keyword>
<dbReference type="PANTHER" id="PTHR30153:SF2">
    <property type="entry name" value="REPLICATIVE DNA HELICASE"/>
    <property type="match status" value="1"/>
</dbReference>